<keyword evidence="1" id="KW-1133">Transmembrane helix</keyword>
<evidence type="ECO:0000313" key="3">
    <source>
        <dbReference type="Proteomes" id="UP001174932"/>
    </source>
</evidence>
<keyword evidence="3" id="KW-1185">Reference proteome</keyword>
<dbReference type="RefSeq" id="WP_304375577.1">
    <property type="nucleotide sequence ID" value="NZ_JAUOZU010000006.1"/>
</dbReference>
<gene>
    <name evidence="2" type="ORF">Q4481_06815</name>
</gene>
<keyword evidence="1" id="KW-0472">Membrane</keyword>
<evidence type="ECO:0000256" key="1">
    <source>
        <dbReference type="SAM" id="Phobius"/>
    </source>
</evidence>
<accession>A0ABT8YIY4</accession>
<keyword evidence="1" id="KW-0812">Transmembrane</keyword>
<feature type="transmembrane region" description="Helical" evidence="1">
    <location>
        <begin position="43"/>
        <end position="70"/>
    </location>
</feature>
<reference evidence="2" key="1">
    <citation type="journal article" date="2015" name="Int. J. Syst. Evol. Microbiol.">
        <title>Rhizobium alvei sp. nov., isolated from a freshwater river.</title>
        <authorList>
            <person name="Sheu S.Y."/>
            <person name="Huang H.W."/>
            <person name="Young C.C."/>
            <person name="Chen W.M."/>
        </authorList>
    </citation>
    <scope>NUCLEOTIDE SEQUENCE</scope>
    <source>
        <strain evidence="2">TNR-22</strain>
    </source>
</reference>
<organism evidence="2 3">
    <name type="scientific">Rhizobium alvei</name>
    <dbReference type="NCBI Taxonomy" id="1132659"/>
    <lineage>
        <taxon>Bacteria</taxon>
        <taxon>Pseudomonadati</taxon>
        <taxon>Pseudomonadota</taxon>
        <taxon>Alphaproteobacteria</taxon>
        <taxon>Hyphomicrobiales</taxon>
        <taxon>Rhizobiaceae</taxon>
        <taxon>Rhizobium/Agrobacterium group</taxon>
        <taxon>Rhizobium</taxon>
    </lineage>
</organism>
<protein>
    <submittedName>
        <fullName evidence="2">DUF2232 domain-containing protein</fullName>
    </submittedName>
</protein>
<feature type="transmembrane region" description="Helical" evidence="1">
    <location>
        <begin position="224"/>
        <end position="245"/>
    </location>
</feature>
<feature type="transmembrane region" description="Helical" evidence="1">
    <location>
        <begin position="108"/>
        <end position="133"/>
    </location>
</feature>
<dbReference type="InterPro" id="IPR018710">
    <property type="entry name" value="DUF2232"/>
</dbReference>
<feature type="transmembrane region" description="Helical" evidence="1">
    <location>
        <begin position="76"/>
        <end position="96"/>
    </location>
</feature>
<dbReference type="EMBL" id="JAUOZU010000006">
    <property type="protein sequence ID" value="MDO6963662.1"/>
    <property type="molecule type" value="Genomic_DNA"/>
</dbReference>
<feature type="transmembrane region" description="Helical" evidence="1">
    <location>
        <begin position="181"/>
        <end position="203"/>
    </location>
</feature>
<dbReference type="Proteomes" id="UP001174932">
    <property type="component" value="Unassembled WGS sequence"/>
</dbReference>
<name>A0ABT8YIY4_9HYPH</name>
<feature type="transmembrane region" description="Helical" evidence="1">
    <location>
        <begin position="251"/>
        <end position="269"/>
    </location>
</feature>
<reference evidence="2" key="2">
    <citation type="submission" date="2023-07" db="EMBL/GenBank/DDBJ databases">
        <authorList>
            <person name="Shen H."/>
        </authorList>
    </citation>
    <scope>NUCLEOTIDE SEQUENCE</scope>
    <source>
        <strain evidence="2">TNR-22</strain>
    </source>
</reference>
<dbReference type="Pfam" id="PF09991">
    <property type="entry name" value="DUF2232"/>
    <property type="match status" value="1"/>
</dbReference>
<sequence>MNNGSSPILYGIIAGLLAAILMAASGYVPVLSVLLLSLSLAAIFVAGLGAGLVASLTAIIVASAANAALYSSLPSFFFTAIPLLPAAAMAYLANLARPASEIGGPDTAMAWFPLSDILLVGAVLTAIATILTLSLHPNMEELFDAIAKAAIQMAQEMSPEFPVGDETTAQMKLVLQSLWPLVQSLQMLIALFFGYYIANRILAASRRNTRPREDMPTSLRMNRLAILIFFGGIVLMFGGGMIALIGASFTGAVAGGFLLSGFAIIHSLVRGKAWSLPVLVLIYAVTLMVPLIGIAIILAGGLANPRRTIALTPQKPNPSNQP</sequence>
<proteinExistence type="predicted"/>
<evidence type="ECO:0000313" key="2">
    <source>
        <dbReference type="EMBL" id="MDO6963662.1"/>
    </source>
</evidence>
<feature type="transmembrane region" description="Helical" evidence="1">
    <location>
        <begin position="276"/>
        <end position="303"/>
    </location>
</feature>
<comment type="caution">
    <text evidence="2">The sequence shown here is derived from an EMBL/GenBank/DDBJ whole genome shotgun (WGS) entry which is preliminary data.</text>
</comment>
<feature type="transmembrane region" description="Helical" evidence="1">
    <location>
        <begin position="12"/>
        <end position="36"/>
    </location>
</feature>